<evidence type="ECO:0000313" key="5">
    <source>
        <dbReference type="Proteomes" id="UP000243459"/>
    </source>
</evidence>
<dbReference type="PANTHER" id="PTHR47926">
    <property type="entry name" value="PENTATRICOPEPTIDE REPEAT-CONTAINING PROTEIN"/>
    <property type="match status" value="1"/>
</dbReference>
<feature type="repeat" description="PPR" evidence="2">
    <location>
        <begin position="430"/>
        <end position="464"/>
    </location>
</feature>
<evidence type="ECO:0000256" key="2">
    <source>
        <dbReference type="PROSITE-ProRule" id="PRU00708"/>
    </source>
</evidence>
<dbReference type="Gramene" id="ONK70280">
    <property type="protein sequence ID" value="ONK70280"/>
    <property type="gene ID" value="A4U43_C05F32110"/>
</dbReference>
<evidence type="ECO:0000313" key="4">
    <source>
        <dbReference type="EMBL" id="ONK70280.1"/>
    </source>
</evidence>
<protein>
    <recommendedName>
        <fullName evidence="3">DYW domain-containing protein</fullName>
    </recommendedName>
</protein>
<dbReference type="OMA" id="WKVINIS"/>
<dbReference type="InterPro" id="IPR032867">
    <property type="entry name" value="DYW_dom"/>
</dbReference>
<proteinExistence type="predicted"/>
<keyword evidence="1" id="KW-0677">Repeat</keyword>
<accession>A0A5P1F1H3</accession>
<dbReference type="InterPro" id="IPR002885">
    <property type="entry name" value="PPR_rpt"/>
</dbReference>
<dbReference type="PANTHER" id="PTHR47926:SF522">
    <property type="entry name" value="TETRATRICOPEPTIDE REPEAT-LIKE SUPERFAMILY PROTEIN"/>
    <property type="match status" value="1"/>
</dbReference>
<feature type="domain" description="DYW" evidence="3">
    <location>
        <begin position="508"/>
        <end position="600"/>
    </location>
</feature>
<dbReference type="Pfam" id="PF20431">
    <property type="entry name" value="E_motif"/>
    <property type="match status" value="1"/>
</dbReference>
<dbReference type="Pfam" id="PF14432">
    <property type="entry name" value="DYW_deaminase"/>
    <property type="match status" value="1"/>
</dbReference>
<dbReference type="InterPro" id="IPR046960">
    <property type="entry name" value="PPR_At4g14850-like_plant"/>
</dbReference>
<dbReference type="SUPFAM" id="SSF48452">
    <property type="entry name" value="TPR-like"/>
    <property type="match status" value="1"/>
</dbReference>
<keyword evidence="5" id="KW-1185">Reference proteome</keyword>
<dbReference type="Pfam" id="PF13041">
    <property type="entry name" value="PPR_2"/>
    <property type="match status" value="2"/>
</dbReference>
<dbReference type="Proteomes" id="UP000243459">
    <property type="component" value="Chromosome 5"/>
</dbReference>
<gene>
    <name evidence="4" type="ORF">A4U43_C05F32110</name>
</gene>
<feature type="repeat" description="PPR" evidence="2">
    <location>
        <begin position="210"/>
        <end position="244"/>
    </location>
</feature>
<dbReference type="FunFam" id="1.25.40.10:FF:000073">
    <property type="entry name" value="Pentatricopeptide repeat-containing protein chloroplastic"/>
    <property type="match status" value="2"/>
</dbReference>
<dbReference type="InterPro" id="IPR011990">
    <property type="entry name" value="TPR-like_helical_dom_sf"/>
</dbReference>
<sequence length="600" mass="68186">MASLDVPLWNSVMSSYTSHDRYDESFELLLKMINVARLKPNEATYVIIIGACSRSGEIEVGRMVHARMIKERMVDDVRLRNSLITLYSKCGALREAREVFDKANFMNVVSWNAMIGGYEQNGEFEQALCLFRRLNGEIVVVKPNRITYLSVLSAVSSVSNLKFGREVHSQVIRSGLDSFTSIGNSLITMYGKVRDVGKGRRVFDRLPVKDVISWNSMLAGYAQNEQCESCIKLFREMSLMRNKLDDHTITIVLSAISSELSSCKLGREIHGYILRRSVWKVINISVYNAILSTYAKSNRLKDAEKIFGQMGERDSYSWNAMMDGYSVNGCYTEAIELFIYLLDQGLGFDHLTLSILLTVCGRLVSIELGKQIHSFTLKQQSSLSGISKLGLNQGSSLPLWRVLLGACHAHKQLETGKRAAAKVLEIEPEDETTHVLLSNLYASFGLWREAVEIRKKMREKGLKKEAGCSWVEIARKKRVFVAGDVHHRNREEIYEKLGELNGRCKETGYVPMIELVLHDVDEVQKEEILSWHSEKLAVSFAVLKAGNARVVRVIKNLRVCGDCHNWMKFVSKIEDREIVLRDSRRFHTFKDGKCSCGDYW</sequence>
<name>A0A5P1F1H3_ASPOF</name>
<feature type="repeat" description="PPR" evidence="2">
    <location>
        <begin position="107"/>
        <end position="141"/>
    </location>
</feature>
<dbReference type="AlphaFoldDB" id="A0A5P1F1H3"/>
<dbReference type="GO" id="GO:0008270">
    <property type="term" value="F:zinc ion binding"/>
    <property type="evidence" value="ECO:0007669"/>
    <property type="project" value="InterPro"/>
</dbReference>
<feature type="repeat" description="PPR" evidence="2">
    <location>
        <begin position="314"/>
        <end position="348"/>
    </location>
</feature>
<dbReference type="NCBIfam" id="TIGR00756">
    <property type="entry name" value="PPR"/>
    <property type="match status" value="4"/>
</dbReference>
<dbReference type="PROSITE" id="PS51375">
    <property type="entry name" value="PPR"/>
    <property type="match status" value="6"/>
</dbReference>
<dbReference type="Pfam" id="PF01535">
    <property type="entry name" value="PPR"/>
    <property type="match status" value="6"/>
</dbReference>
<dbReference type="GO" id="GO:0003723">
    <property type="term" value="F:RNA binding"/>
    <property type="evidence" value="ECO:0007669"/>
    <property type="project" value="InterPro"/>
</dbReference>
<evidence type="ECO:0000259" key="3">
    <source>
        <dbReference type="Pfam" id="PF14432"/>
    </source>
</evidence>
<evidence type="ECO:0000256" key="1">
    <source>
        <dbReference type="ARBA" id="ARBA00022737"/>
    </source>
</evidence>
<organism evidence="4 5">
    <name type="scientific">Asparagus officinalis</name>
    <name type="common">Garden asparagus</name>
    <dbReference type="NCBI Taxonomy" id="4686"/>
    <lineage>
        <taxon>Eukaryota</taxon>
        <taxon>Viridiplantae</taxon>
        <taxon>Streptophyta</taxon>
        <taxon>Embryophyta</taxon>
        <taxon>Tracheophyta</taxon>
        <taxon>Spermatophyta</taxon>
        <taxon>Magnoliopsida</taxon>
        <taxon>Liliopsida</taxon>
        <taxon>Asparagales</taxon>
        <taxon>Asparagaceae</taxon>
        <taxon>Asparagoideae</taxon>
        <taxon>Asparagus</taxon>
    </lineage>
</organism>
<dbReference type="EMBL" id="CM007385">
    <property type="protein sequence ID" value="ONK70280.1"/>
    <property type="molecule type" value="Genomic_DNA"/>
</dbReference>
<dbReference type="InterPro" id="IPR046848">
    <property type="entry name" value="E_motif"/>
</dbReference>
<dbReference type="GO" id="GO:0009451">
    <property type="term" value="P:RNA modification"/>
    <property type="evidence" value="ECO:0007669"/>
    <property type="project" value="InterPro"/>
</dbReference>
<reference evidence="5" key="1">
    <citation type="journal article" date="2017" name="Nat. Commun.">
        <title>The asparagus genome sheds light on the origin and evolution of a young Y chromosome.</title>
        <authorList>
            <person name="Harkess A."/>
            <person name="Zhou J."/>
            <person name="Xu C."/>
            <person name="Bowers J.E."/>
            <person name="Van der Hulst R."/>
            <person name="Ayyampalayam S."/>
            <person name="Mercati F."/>
            <person name="Riccardi P."/>
            <person name="McKain M.R."/>
            <person name="Kakrana A."/>
            <person name="Tang H."/>
            <person name="Ray J."/>
            <person name="Groenendijk J."/>
            <person name="Arikit S."/>
            <person name="Mathioni S.M."/>
            <person name="Nakano M."/>
            <person name="Shan H."/>
            <person name="Telgmann-Rauber A."/>
            <person name="Kanno A."/>
            <person name="Yue Z."/>
            <person name="Chen H."/>
            <person name="Li W."/>
            <person name="Chen Y."/>
            <person name="Xu X."/>
            <person name="Zhang Y."/>
            <person name="Luo S."/>
            <person name="Chen H."/>
            <person name="Gao J."/>
            <person name="Mao Z."/>
            <person name="Pires J.C."/>
            <person name="Luo M."/>
            <person name="Kudrna D."/>
            <person name="Wing R.A."/>
            <person name="Meyers B.C."/>
            <person name="Yi K."/>
            <person name="Kong H."/>
            <person name="Lavrijsen P."/>
            <person name="Sunseri F."/>
            <person name="Falavigna A."/>
            <person name="Ye Y."/>
            <person name="Leebens-Mack J.H."/>
            <person name="Chen G."/>
        </authorList>
    </citation>
    <scope>NUCLEOTIDE SEQUENCE [LARGE SCALE GENOMIC DNA]</scope>
    <source>
        <strain evidence="5">cv. DH0086</strain>
    </source>
</reference>
<feature type="repeat" description="PPR" evidence="2">
    <location>
        <begin position="5"/>
        <end position="40"/>
    </location>
</feature>
<dbReference type="Gene3D" id="1.25.40.10">
    <property type="entry name" value="Tetratricopeptide repeat domain"/>
    <property type="match status" value="3"/>
</dbReference>
<feature type="repeat" description="PPR" evidence="2">
    <location>
        <begin position="283"/>
        <end position="313"/>
    </location>
</feature>